<accession>A0A397SVE4</accession>
<dbReference type="EMBL" id="QKYT01000239">
    <property type="protein sequence ID" value="RIA88939.1"/>
    <property type="molecule type" value="Genomic_DNA"/>
</dbReference>
<proteinExistence type="predicted"/>
<keyword evidence="3" id="KW-1185">Reference proteome</keyword>
<sequence length="188" mass="20462">MAQQRPNLPANIPQNLIPPRPAIPPSIQDIGQTGLTVHRLRTSKNTLGNVTDAELGAWDEYHHTLMVTRANVTGAQAAPAWFMQAFAQGGVANTAINQAIANANQISRARAINANATRDTDQLCEFPDIQGILPSAIGIVFPQNKGALRDNLTLGQYNALLAHYNQQIYCNRNNAKESLRVYLGVPPF</sequence>
<organism evidence="2 3">
    <name type="scientific">Glomus cerebriforme</name>
    <dbReference type="NCBI Taxonomy" id="658196"/>
    <lineage>
        <taxon>Eukaryota</taxon>
        <taxon>Fungi</taxon>
        <taxon>Fungi incertae sedis</taxon>
        <taxon>Mucoromycota</taxon>
        <taxon>Glomeromycotina</taxon>
        <taxon>Glomeromycetes</taxon>
        <taxon>Glomerales</taxon>
        <taxon>Glomeraceae</taxon>
        <taxon>Glomus</taxon>
    </lineage>
</organism>
<gene>
    <name evidence="2" type="ORF">C1645_877046</name>
</gene>
<name>A0A397SVE4_9GLOM</name>
<dbReference type="STRING" id="658196.A0A397SVE4"/>
<comment type="caution">
    <text evidence="2">The sequence shown here is derived from an EMBL/GenBank/DDBJ whole genome shotgun (WGS) entry which is preliminary data.</text>
</comment>
<dbReference type="Proteomes" id="UP000265703">
    <property type="component" value="Unassembled WGS sequence"/>
</dbReference>
<feature type="region of interest" description="Disordered" evidence="1">
    <location>
        <begin position="1"/>
        <end position="20"/>
    </location>
</feature>
<evidence type="ECO:0000256" key="1">
    <source>
        <dbReference type="SAM" id="MobiDB-lite"/>
    </source>
</evidence>
<dbReference type="OrthoDB" id="10481163at2759"/>
<dbReference type="AlphaFoldDB" id="A0A397SVE4"/>
<reference evidence="2 3" key="1">
    <citation type="submission" date="2018-06" db="EMBL/GenBank/DDBJ databases">
        <title>Comparative genomics reveals the genomic features of Rhizophagus irregularis, R. cerebriforme, R. diaphanum and Gigaspora rosea, and their symbiotic lifestyle signature.</title>
        <authorList>
            <person name="Morin E."/>
            <person name="San Clemente H."/>
            <person name="Chen E.C.H."/>
            <person name="De La Providencia I."/>
            <person name="Hainaut M."/>
            <person name="Kuo A."/>
            <person name="Kohler A."/>
            <person name="Murat C."/>
            <person name="Tang N."/>
            <person name="Roy S."/>
            <person name="Loubradou J."/>
            <person name="Henrissat B."/>
            <person name="Grigoriev I.V."/>
            <person name="Corradi N."/>
            <person name="Roux C."/>
            <person name="Martin F.M."/>
        </authorList>
    </citation>
    <scope>NUCLEOTIDE SEQUENCE [LARGE SCALE GENOMIC DNA]</scope>
    <source>
        <strain evidence="2 3">DAOM 227022</strain>
    </source>
</reference>
<evidence type="ECO:0000313" key="2">
    <source>
        <dbReference type="EMBL" id="RIA88939.1"/>
    </source>
</evidence>
<evidence type="ECO:0000313" key="3">
    <source>
        <dbReference type="Proteomes" id="UP000265703"/>
    </source>
</evidence>
<protein>
    <submittedName>
        <fullName evidence="2">Uncharacterized protein</fullName>
    </submittedName>
</protein>